<accession>V9Z1W6</accession>
<evidence type="ECO:0000313" key="15">
    <source>
        <dbReference type="EMBL" id="AHE39535.1"/>
    </source>
</evidence>
<dbReference type="SUPFAM" id="SSF53335">
    <property type="entry name" value="S-adenosyl-L-methionine-dependent methyltransferases"/>
    <property type="match status" value="2"/>
</dbReference>
<dbReference type="Pfam" id="PF08242">
    <property type="entry name" value="Methyltransf_12"/>
    <property type="match status" value="1"/>
</dbReference>
<feature type="domain" description="Nudix hydrolase" evidence="14">
    <location>
        <begin position="199"/>
        <end position="323"/>
    </location>
</feature>
<evidence type="ECO:0000256" key="2">
    <source>
        <dbReference type="ARBA" id="ARBA00005369"/>
    </source>
</evidence>
<dbReference type="InterPro" id="IPR029063">
    <property type="entry name" value="SAM-dependent_MTases_sf"/>
</dbReference>
<keyword evidence="6" id="KW-0963">Cytoplasm</keyword>
<evidence type="ECO:0000256" key="4">
    <source>
        <dbReference type="ARBA" id="ARBA00011890"/>
    </source>
</evidence>
<dbReference type="PRINTS" id="PR00502">
    <property type="entry name" value="NUDIXFAMILY"/>
</dbReference>
<evidence type="ECO:0000256" key="8">
    <source>
        <dbReference type="ARBA" id="ARBA00022679"/>
    </source>
</evidence>
<dbReference type="PROSITE" id="PS51462">
    <property type="entry name" value="NUDIX"/>
    <property type="match status" value="1"/>
</dbReference>
<gene>
    <name evidence="15" type="ORF">pFRL4_302</name>
</gene>
<dbReference type="EMBL" id="KF602049">
    <property type="protein sequence ID" value="AHE39535.1"/>
    <property type="molecule type" value="Genomic_DNA"/>
</dbReference>
<dbReference type="GO" id="GO:0016787">
    <property type="term" value="F:hydrolase activity"/>
    <property type="evidence" value="ECO:0007669"/>
    <property type="project" value="UniProtKB-KW"/>
</dbReference>
<dbReference type="AlphaFoldDB" id="V9Z1W6"/>
<dbReference type="Gene3D" id="3.40.50.150">
    <property type="entry name" value="Vaccinia Virus protein VP39"/>
    <property type="match status" value="2"/>
</dbReference>
<evidence type="ECO:0000256" key="9">
    <source>
        <dbReference type="ARBA" id="ARBA00022691"/>
    </source>
</evidence>
<dbReference type="InterPro" id="IPR013217">
    <property type="entry name" value="Methyltransf_12"/>
</dbReference>
<dbReference type="InterPro" id="IPR020084">
    <property type="entry name" value="NUDIX_hydrolase_CS"/>
</dbReference>
<keyword evidence="15" id="KW-0614">Plasmid</keyword>
<dbReference type="Pfam" id="PF01135">
    <property type="entry name" value="PCMT"/>
    <property type="match status" value="1"/>
</dbReference>
<dbReference type="NCBIfam" id="TIGR04364">
    <property type="entry name" value="methyltran_FxLD"/>
    <property type="match status" value="1"/>
</dbReference>
<dbReference type="InterPro" id="IPR000086">
    <property type="entry name" value="NUDIX_hydrolase_dom"/>
</dbReference>
<dbReference type="PROSITE" id="PS00893">
    <property type="entry name" value="NUDIX_BOX"/>
    <property type="match status" value="1"/>
</dbReference>
<evidence type="ECO:0000256" key="1">
    <source>
        <dbReference type="ARBA" id="ARBA00004496"/>
    </source>
</evidence>
<comment type="subcellular location">
    <subcellularLocation>
        <location evidence="1">Cytoplasm</location>
    </subcellularLocation>
</comment>
<evidence type="ECO:0000256" key="10">
    <source>
        <dbReference type="ARBA" id="ARBA00022801"/>
    </source>
</evidence>
<dbReference type="GO" id="GO:0032259">
    <property type="term" value="P:methylation"/>
    <property type="evidence" value="ECO:0007669"/>
    <property type="project" value="UniProtKB-KW"/>
</dbReference>
<organism evidence="15">
    <name type="scientific">Streptomyces sp. F2</name>
    <dbReference type="NCBI Taxonomy" id="317660"/>
    <lineage>
        <taxon>Bacteria</taxon>
        <taxon>Bacillati</taxon>
        <taxon>Actinomycetota</taxon>
        <taxon>Actinomycetes</taxon>
        <taxon>Kitasatosporales</taxon>
        <taxon>Streptomycetaceae</taxon>
        <taxon>Streptomyces</taxon>
    </lineage>
</organism>
<evidence type="ECO:0000256" key="5">
    <source>
        <dbReference type="ARBA" id="ARBA00013346"/>
    </source>
</evidence>
<evidence type="ECO:0000256" key="13">
    <source>
        <dbReference type="ARBA" id="ARBA00031350"/>
    </source>
</evidence>
<dbReference type="SUPFAM" id="SSF55811">
    <property type="entry name" value="Nudix"/>
    <property type="match status" value="1"/>
</dbReference>
<dbReference type="InterPro" id="IPR020476">
    <property type="entry name" value="Nudix_hydrolase"/>
</dbReference>
<evidence type="ECO:0000256" key="12">
    <source>
        <dbReference type="ARBA" id="ARBA00031323"/>
    </source>
</evidence>
<dbReference type="PANTHER" id="PTHR11579:SF0">
    <property type="entry name" value="PROTEIN-L-ISOASPARTATE(D-ASPARTATE) O-METHYLTRANSFERASE"/>
    <property type="match status" value="1"/>
</dbReference>
<evidence type="ECO:0000256" key="11">
    <source>
        <dbReference type="ARBA" id="ARBA00030757"/>
    </source>
</evidence>
<comment type="similarity">
    <text evidence="2">Belongs to the methyltransferase superfamily. L-isoaspartyl/D-aspartyl protein methyltransferase family.</text>
</comment>
<dbReference type="PANTHER" id="PTHR11579">
    <property type="entry name" value="PROTEIN-L-ISOASPARTATE O-METHYLTRANSFERASE"/>
    <property type="match status" value="1"/>
</dbReference>
<dbReference type="InterPro" id="IPR015797">
    <property type="entry name" value="NUDIX_hydrolase-like_dom_sf"/>
</dbReference>
<evidence type="ECO:0000256" key="7">
    <source>
        <dbReference type="ARBA" id="ARBA00022603"/>
    </source>
</evidence>
<reference evidence="15" key="1">
    <citation type="submission" date="2013-09" db="EMBL/GenBank/DDBJ databases">
        <title>Complete nucleotide sequence of Streptomyces linear plasmid pFRL4.</title>
        <authorList>
            <person name="Chen Z."/>
            <person name="Fang P."/>
            <person name="Qin Z."/>
        </authorList>
    </citation>
    <scope>NUCLEOTIDE SEQUENCE</scope>
    <source>
        <plasmid evidence="15">pFRL4</plasmid>
    </source>
</reference>
<dbReference type="InterPro" id="IPR000682">
    <property type="entry name" value="PCMT"/>
</dbReference>
<evidence type="ECO:0000256" key="6">
    <source>
        <dbReference type="ARBA" id="ARBA00022490"/>
    </source>
</evidence>
<evidence type="ECO:0000259" key="14">
    <source>
        <dbReference type="PROSITE" id="PS51462"/>
    </source>
</evidence>
<keyword evidence="10" id="KW-0378">Hydrolase</keyword>
<keyword evidence="9" id="KW-0949">S-adenosyl-L-methionine</keyword>
<dbReference type="Pfam" id="PF00293">
    <property type="entry name" value="NUDIX"/>
    <property type="match status" value="1"/>
</dbReference>
<dbReference type="Gene3D" id="3.90.79.10">
    <property type="entry name" value="Nucleoside Triphosphate Pyrophosphohydrolase"/>
    <property type="match status" value="1"/>
</dbReference>
<geneLocation type="plasmid" evidence="15">
    <name>pFRL4</name>
</geneLocation>
<comment type="similarity">
    <text evidence="3">Belongs to the Nudix hydrolase family.</text>
</comment>
<protein>
    <recommendedName>
        <fullName evidence="5">Protein-L-isoaspartate O-methyltransferase</fullName>
        <ecNumber evidence="4">2.1.1.77</ecNumber>
    </recommendedName>
    <alternativeName>
        <fullName evidence="13">L-isoaspartyl protein carboxyl methyltransferase</fullName>
    </alternativeName>
    <alternativeName>
        <fullName evidence="11">Protein L-isoaspartyl methyltransferase</fullName>
    </alternativeName>
    <alternativeName>
        <fullName evidence="12">Protein-beta-aspartate methyltransferase</fullName>
    </alternativeName>
</protein>
<dbReference type="GO" id="GO:0004719">
    <property type="term" value="F:protein-L-isoaspartate (D-aspartate) O-methyltransferase activity"/>
    <property type="evidence" value="ECO:0007669"/>
    <property type="project" value="UniProtKB-EC"/>
</dbReference>
<evidence type="ECO:0000256" key="3">
    <source>
        <dbReference type="ARBA" id="ARBA00005582"/>
    </source>
</evidence>
<proteinExistence type="inferred from homology"/>
<dbReference type="CDD" id="cd02440">
    <property type="entry name" value="AdoMet_MTases"/>
    <property type="match status" value="2"/>
</dbReference>
<name>V9Z1W6_9ACTN</name>
<keyword evidence="7 15" id="KW-0489">Methyltransferase</keyword>
<sequence>MGYTRTDWSEHYNGGRGFRRLGDEEKRLLVEHAPAAEGGRALDVGCGTGEMSVYLTSLGYTVDGADFAEGALERARTEHAEVEGVRWLNLDVERDDLAALAEDGYDLIVLRLCIAFIRDRARVLRALAARLREGGVLVIITPIVENTPEERRHIALDENELAALTDGFEDVEQFDAEGLAVLVLRGPAGFSAEEKLRPEPQAVFGAAVVVTDTFGRVLLGRSTRGMWELPGGRIETDEAAPAAAVRELNEETGLTARVEDAHVITVLHDDRLDVRRVTAVVRVSRWDGELSLPEPHRFVRWEFHELNTLATLGKIFAPSAQALTAVWPGVLPGLPPVHSYACSAAVPPVPGEPAEAVRLRERMADIVISKGWAPSPRVQAALREVPRHRFVPETRLETAYHDDLAVVTVRESPQTALSSVSAAWLQADMIEQLRLVPGMTVLEVGSGGYNAELLAHVLGERGRVVTVDVDPYVVHRTQRLCAEAGSGRVTAALGDGRLGAPSHVPANGFDGIVITHNASDIAPAWREQLAEGARLVVPLEMGGYTRSLTLVRRGNVLHCEHWTYCGFVRDRGAAARTAPAVPLADGKVTVRWEDGTPGDTTGLDEALRGPRHERSTGLVVRGIFNFETLQVYAATTLPGFCRLSAPKGSTLVAQQDAAAILADGSLAYLTYRKVGDAPEPADRMTEFFIHAYGPAAEEVAERFAECVRVWDREVRESGYPPMTVHPAATPADQMPPGDVLDKPSARLVLQWPGRTPAGALSLSAATDTCS</sequence>
<dbReference type="GO" id="GO:0005737">
    <property type="term" value="C:cytoplasm"/>
    <property type="evidence" value="ECO:0007669"/>
    <property type="project" value="UniProtKB-SubCell"/>
</dbReference>
<keyword evidence="8 15" id="KW-0808">Transferase</keyword>
<dbReference type="RefSeq" id="WP_024126798.1">
    <property type="nucleotide sequence ID" value="NC_023284.1"/>
</dbReference>
<dbReference type="EC" id="2.1.1.77" evidence="4"/>
<dbReference type="InterPro" id="IPR027573">
    <property type="entry name" value="Methyltran_FxLD"/>
</dbReference>